<dbReference type="GO" id="GO:0035023">
    <property type="term" value="P:regulation of Rho protein signal transduction"/>
    <property type="evidence" value="ECO:0007669"/>
    <property type="project" value="TreeGrafter"/>
</dbReference>
<accession>A0A0K8UWK8</accession>
<dbReference type="InterPro" id="IPR000198">
    <property type="entry name" value="RhoGAP_dom"/>
</dbReference>
<feature type="domain" description="START" evidence="5">
    <location>
        <begin position="2533"/>
        <end position="2692"/>
    </location>
</feature>
<proteinExistence type="predicted"/>
<dbReference type="GeneID" id="108976562"/>
<evidence type="ECO:0000259" key="4">
    <source>
        <dbReference type="PROSITE" id="PS50238"/>
    </source>
</evidence>
<feature type="region of interest" description="Disordered" evidence="3">
    <location>
        <begin position="2134"/>
        <end position="2172"/>
    </location>
</feature>
<feature type="region of interest" description="Disordered" evidence="3">
    <location>
        <begin position="626"/>
        <end position="663"/>
    </location>
</feature>
<dbReference type="Gene3D" id="1.10.555.10">
    <property type="entry name" value="Rho GTPase activation protein"/>
    <property type="match status" value="1"/>
</dbReference>
<gene>
    <name evidence="7" type="primary">Stard13_2</name>
    <name evidence="8" type="synonym">Stard13_3</name>
    <name evidence="6" type="synonym">Stard13_5</name>
    <name evidence="7" type="ORF">c0_g2_i1</name>
    <name evidence="8" type="ORF">c0_g2_i10</name>
    <name evidence="6" type="ORF">c0_g2_i2</name>
</gene>
<feature type="compositionally biased region" description="Basic residues" evidence="3">
    <location>
        <begin position="1477"/>
        <end position="1486"/>
    </location>
</feature>
<feature type="region of interest" description="Disordered" evidence="3">
    <location>
        <begin position="867"/>
        <end position="935"/>
    </location>
</feature>
<feature type="compositionally biased region" description="Basic residues" evidence="3">
    <location>
        <begin position="2079"/>
        <end position="2091"/>
    </location>
</feature>
<dbReference type="InterPro" id="IPR008936">
    <property type="entry name" value="Rho_GTPase_activation_prot"/>
</dbReference>
<feature type="compositionally biased region" description="Low complexity" evidence="3">
    <location>
        <begin position="886"/>
        <end position="898"/>
    </location>
</feature>
<feature type="compositionally biased region" description="Basic and acidic residues" evidence="3">
    <location>
        <begin position="2160"/>
        <end position="2172"/>
    </location>
</feature>
<feature type="domain" description="Rho-GAP" evidence="4">
    <location>
        <begin position="2270"/>
        <end position="2480"/>
    </location>
</feature>
<dbReference type="InterPro" id="IPR002913">
    <property type="entry name" value="START_lipid-bd_dom"/>
</dbReference>
<feature type="compositionally biased region" description="Polar residues" evidence="3">
    <location>
        <begin position="365"/>
        <end position="401"/>
    </location>
</feature>
<sequence>MSRARELALFEKWTDAAAATATNTFPPLASPTSPKATKFCCCPNRRRYNLKQPKAKSTLDARNIFLDNDFTYIDDVDRQGDSNYHFSIKGNSGRNYSSVRRCEAQHGNTNNCADSVALVNLKELDGHQRETDKWLQQQSREGSAATIVSNNFADDYDDISDVVDNAGNRRLRLMNAAPQLATTQQQPKRVELATQCHKADHFQQVRHDKSFHNNSSGNTSANDKSTSNNNNICDCENDKSDGNNGSNALIADNCQPKVAGGSSTTTVIATTGKVVGNNCAGECKSNKRVVCEQLQKQQLANDGLADDHKNDQQKIQRLSDSEFKHSNINCKGQQTQQKQHCTSVNITGDSGDFSELQARVNCQLDSSTTTTAPDSNRSTAQQKQSQNNSINYNNDKANSSESDSKIDLQNKMTITTTNAASRKHSRVECGLRSTATTLVTNASTATTKDSVATDNSSTTTTTQITPCSVRTAPNMTGNTATTDMPTSACTAATNTVTTTLAEVAAMQFRNTAASPTPSSRPSTPSLTTVIKTTLVKRTPSTESSKSPSPVTTPTTITKSIVTATVSARAYKSVGNVRAGGEVVQDNAQETAMAARPRTSVKQRIAAFAAGNEQQTRNHDNSIKIQQQQVQNHKQIQSNGKQNMTRKSEVQPGTTNGESSNTSAHVMGGTEIATATENAPSRAAATPQSTSVYTAHTAVASTPVTRSAGSSLACSTGYATMPRRSVNNSCAGGGNNAKCGSGCAVNHNGKAAKSADKTSSDATADNCRKLAATLDNLDLAVVRDLTDDDGEDSYTAFQEYLERVEHEINEVFEERRARQREQQMQQCNQSKTYPNDAVVINNYHSSDNGLSQCDVVDAASEATNTNTAEIASQHATSVDNDSKLSMTSTTGYTPRFRTTTELKALPPPPLVPTNQSSENNQDEDNSSSSAAGSNEDYSTIVTTQEDVNIWANKFLRDLDNLMSSTRPLSLSACSSPTSKTSPQLLSAAATAAIQSRYGRFAAERAENWISNGLMLLRPEKHTTIPLQSFNLDCARLDNGINADNNTGSLCTAGKPSVAYMRTLSAPTEYHQKQPAAHNCGAGKRNSLATFNATTEQHHQHYHNLTNLQYSNESKATSAATDTNPSKTATILKIEETTPAAATALATTNGHRRPAMAMTTLNDCDAATAQENDEESLKNRRQRQLENDMETMLGSNVATTHWTQKESSSQSQSHHPLAQQLCNGDKGSNSGFNSSGSLAAMLAIPKRERINHATMTTPTSAIATAKLGNTMLLPSTLLTSSASKSNGGGTTSSLLLNGGDVTKKGSTSTIWTSEESILRSVGAVDEDNNSTSSSACEEACGVLSSGKSGISLDSSSLDNDNNESGIGTATPPKEICYWKTQQNDNESISSLDALRKMKFQKSGSVVSSDDPDLLEVLSLCDEPHGGDEDITINGGDESHDDIDDQRQQHKPPTATTPADKLKHKVQHLQQLQHQILHATRQRHRQHQRTRQEDNDNVESNNTLETAEAIDDGGIGVSDVTYEYDEGHDDFEIGPYCDCECNDGDASSASGSGGGGSRNGSASANETASGNNVVLRRKLSAGTTPIMMPYGGRGGGGGRAQKCRSHSLDTSSLPAVYYQYSPLQHQHPQQHHPLTRKIHQHLHGRGRERGQLSLALRQEPFQSLLSPTLFAELPSPSSASLHSGHESLGIQELTTKSNSAPLLLKKEKTRRDDFSGQKLALRYSRSQSDRYLAEIEAVEACKWLRAAGFPQYAQMYEDHQFPLDLTNVAKDHTNLENDQLQSLYRRLCILNRCANMRLDQAHKAQTPQVCQLPLSKLPLKVQQIINSITYDSSQQKEDSDDENCALSENWTFQPHIRRWSRIGEMGLELPPAGKLNIEKTESSSKESSPDRFEDDSYDMPGGGGLSLTLPGNSTDSILNESTDSAAVRLRRTGSERFKDGAKAFLRRVESIKSRRRKRQNREGIVISGPQALDLSQLGQRSSIRKPDAVYSTPPSPSAVSPMHTFPKGPMFGNELKVPSQSETFLSPNRASPKRTPTTPRSMRASPLHFFSNPMPHLKEGKSDDSSSYYSDSQESSAGGKLSLRKTPSKTRRFLQRTGKVDDIGAHSDSECHHGRKLLIKDANSNTTEIKVKKLTRGGSLNLGKDPKKREGFRSASFRSRSTSRKETKPEETENIKRTPVVRWHSFQMEERPNMIFRKCFSQKIDPNMNNHGIPFMAMSAGQLHILRKLALVILTGYMERYCPTHRSGWNWELPKFIKKIKMPDYKDKKVFGVPLLLILQRTGQTLPIAIRAAFRWLQVRALDQIGLFRKSGVKSRIIKLKSEVEQLDSTSLCMEVYDTQQAYDVADMLKQYFRDLPESLLTTKMSETFAAIFQHLPKDVRLEAVQCAVLLLPDENREILYALLEFLTLVAANADQNQMTANNLAVCLAPSLFHSTISTGVASVSASPRRRKGAGVPDDKELQEAKASHECLSFMIENYKQIFTASKDKISKCNFGYMEESKPVPLEALGEGMQFHNWRGYLYECTKATIKEGREKTRGWFTISSQNDSNVDIAYKKVGDGHPLRLWRCTTEVEGPPTEVLDYIIKQRASWDSNLLESQTVKKLDASTEIFQYAIDGQFTTDFCVLRSWQTTDLPRGACVIVETSIDHAKAKPMFGAIRGVVLASRYLIEPCGSGRSRVMHLTRVDVKGRTPEWYNKSYGHICSLYLSKIRLAFKHVADGPESKV</sequence>
<feature type="compositionally biased region" description="Polar residues" evidence="3">
    <location>
        <begin position="872"/>
        <end position="885"/>
    </location>
</feature>
<dbReference type="PROSITE" id="PS50238">
    <property type="entry name" value="RHOGAP"/>
    <property type="match status" value="1"/>
</dbReference>
<feature type="region of interest" description="Disordered" evidence="3">
    <location>
        <begin position="1199"/>
        <end position="1227"/>
    </location>
</feature>
<dbReference type="SUPFAM" id="SSF55961">
    <property type="entry name" value="Bet v1-like"/>
    <property type="match status" value="1"/>
</dbReference>
<feature type="compositionally biased region" description="Polar residues" evidence="3">
    <location>
        <begin position="212"/>
        <end position="229"/>
    </location>
</feature>
<dbReference type="InterPro" id="IPR013761">
    <property type="entry name" value="SAM/pointed_sf"/>
</dbReference>
<feature type="region of interest" description="Disordered" evidence="3">
    <location>
        <begin position="1542"/>
        <end position="1569"/>
    </location>
</feature>
<feature type="region of interest" description="Disordered" evidence="3">
    <location>
        <begin position="1980"/>
        <end position="2094"/>
    </location>
</feature>
<dbReference type="OrthoDB" id="10003330at2759"/>
<feature type="region of interest" description="Disordered" evidence="3">
    <location>
        <begin position="1867"/>
        <end position="1908"/>
    </location>
</feature>
<dbReference type="GO" id="GO:0030036">
    <property type="term" value="P:actin cytoskeleton organization"/>
    <property type="evidence" value="ECO:0007669"/>
    <property type="project" value="TreeGrafter"/>
</dbReference>
<feature type="compositionally biased region" description="Polar residues" evidence="3">
    <location>
        <begin position="2015"/>
        <end position="2037"/>
    </location>
</feature>
<dbReference type="PROSITE" id="PS50848">
    <property type="entry name" value="START"/>
    <property type="match status" value="1"/>
</dbReference>
<keyword evidence="2" id="KW-0597">Phosphoprotein</keyword>
<feature type="compositionally biased region" description="Low complexity" evidence="3">
    <location>
        <begin position="626"/>
        <end position="638"/>
    </location>
</feature>
<dbReference type="CDD" id="cd09538">
    <property type="entry name" value="SAM_DLC1_2-like"/>
    <property type="match status" value="1"/>
</dbReference>
<evidence type="ECO:0000256" key="3">
    <source>
        <dbReference type="SAM" id="MobiDB-lite"/>
    </source>
</evidence>
<dbReference type="GO" id="GO:0007165">
    <property type="term" value="P:signal transduction"/>
    <property type="evidence" value="ECO:0007669"/>
    <property type="project" value="InterPro"/>
</dbReference>
<dbReference type="EMBL" id="GDHF01021401">
    <property type="protein sequence ID" value="JAI30913.1"/>
    <property type="molecule type" value="Transcribed_RNA"/>
</dbReference>
<dbReference type="SMART" id="SM00234">
    <property type="entry name" value="START"/>
    <property type="match status" value="1"/>
</dbReference>
<dbReference type="GO" id="GO:0008289">
    <property type="term" value="F:lipid binding"/>
    <property type="evidence" value="ECO:0007669"/>
    <property type="project" value="InterPro"/>
</dbReference>
<feature type="compositionally biased region" description="Basic and acidic residues" evidence="3">
    <location>
        <begin position="1873"/>
        <end position="1888"/>
    </location>
</feature>
<evidence type="ECO:0000256" key="2">
    <source>
        <dbReference type="ARBA" id="ARBA00022553"/>
    </source>
</evidence>
<dbReference type="Pfam" id="PF01852">
    <property type="entry name" value="START"/>
    <property type="match status" value="1"/>
</dbReference>
<evidence type="ECO:0000259" key="5">
    <source>
        <dbReference type="PROSITE" id="PS50848"/>
    </source>
</evidence>
<feature type="region of interest" description="Disordered" evidence="3">
    <location>
        <begin position="1581"/>
        <end position="1602"/>
    </location>
</feature>
<dbReference type="Gene3D" id="3.30.530.20">
    <property type="match status" value="1"/>
</dbReference>
<evidence type="ECO:0000256" key="1">
    <source>
        <dbReference type="ARBA" id="ARBA00022468"/>
    </source>
</evidence>
<dbReference type="PANTHER" id="PTHR12659:SF7">
    <property type="entry name" value="CROSSVEINLESS C, ISOFORM C"/>
    <property type="match status" value="1"/>
</dbReference>
<organism evidence="7">
    <name type="scientific">Bactrocera latifrons</name>
    <name type="common">Malaysian fruit fly</name>
    <name type="synonym">Chaetodacus latifrons</name>
    <dbReference type="NCBI Taxonomy" id="174628"/>
    <lineage>
        <taxon>Eukaryota</taxon>
        <taxon>Metazoa</taxon>
        <taxon>Ecdysozoa</taxon>
        <taxon>Arthropoda</taxon>
        <taxon>Hexapoda</taxon>
        <taxon>Insecta</taxon>
        <taxon>Pterygota</taxon>
        <taxon>Neoptera</taxon>
        <taxon>Endopterygota</taxon>
        <taxon>Diptera</taxon>
        <taxon>Brachycera</taxon>
        <taxon>Muscomorpha</taxon>
        <taxon>Tephritoidea</taxon>
        <taxon>Tephritidae</taxon>
        <taxon>Bactrocera</taxon>
        <taxon>Bactrocera</taxon>
    </lineage>
</organism>
<dbReference type="EMBL" id="GDHF01012625">
    <property type="protein sequence ID" value="JAI39689.1"/>
    <property type="molecule type" value="Transcribed_RNA"/>
</dbReference>
<dbReference type="PANTHER" id="PTHR12659">
    <property type="entry name" value="RHO-TYPE GTPASE ACTIVATING PROTEIN"/>
    <property type="match status" value="1"/>
</dbReference>
<keyword evidence="1" id="KW-0343">GTPase activation</keyword>
<dbReference type="FunFam" id="3.30.530.20:FF:000009">
    <property type="entry name" value="StAR related lipid transfer domain containing 13"/>
    <property type="match status" value="1"/>
</dbReference>
<evidence type="ECO:0000313" key="8">
    <source>
        <dbReference type="EMBL" id="JAI39689.1"/>
    </source>
</evidence>
<dbReference type="CTD" id="41749"/>
<feature type="compositionally biased region" description="Basic and acidic residues" evidence="3">
    <location>
        <begin position="202"/>
        <end position="211"/>
    </location>
</feature>
<evidence type="ECO:0000313" key="6">
    <source>
        <dbReference type="EMBL" id="JAI18515.1"/>
    </source>
</evidence>
<dbReference type="SMART" id="SM00324">
    <property type="entry name" value="RhoGAP"/>
    <property type="match status" value="1"/>
</dbReference>
<evidence type="ECO:0000313" key="7">
    <source>
        <dbReference type="EMBL" id="JAI30913.1"/>
    </source>
</evidence>
<dbReference type="Gene3D" id="1.10.287.2070">
    <property type="match status" value="1"/>
</dbReference>
<dbReference type="SUPFAM" id="SSF47769">
    <property type="entry name" value="SAM/Pointed domain"/>
    <property type="match status" value="1"/>
</dbReference>
<feature type="region of interest" description="Disordered" evidence="3">
    <location>
        <begin position="1417"/>
        <end position="1459"/>
    </location>
</feature>
<feature type="region of interest" description="Disordered" evidence="3">
    <location>
        <begin position="365"/>
        <end position="406"/>
    </location>
</feature>
<feature type="region of interest" description="Disordered" evidence="3">
    <location>
        <begin position="202"/>
        <end position="229"/>
    </location>
</feature>
<feature type="region of interest" description="Disordered" evidence="3">
    <location>
        <begin position="1475"/>
        <end position="1498"/>
    </location>
</feature>
<dbReference type="InterPro" id="IPR023393">
    <property type="entry name" value="START-like_dom_sf"/>
</dbReference>
<dbReference type="SUPFAM" id="SSF48350">
    <property type="entry name" value="GTPase activation domain, GAP"/>
    <property type="match status" value="1"/>
</dbReference>
<feature type="compositionally biased region" description="Low complexity" evidence="3">
    <location>
        <begin position="2062"/>
        <end position="2073"/>
    </location>
</feature>
<dbReference type="CDD" id="cd04375">
    <property type="entry name" value="RhoGAP_DLC1"/>
    <property type="match status" value="1"/>
</dbReference>
<dbReference type="GO" id="GO:0005096">
    <property type="term" value="F:GTPase activator activity"/>
    <property type="evidence" value="ECO:0007669"/>
    <property type="project" value="UniProtKB-KW"/>
</dbReference>
<dbReference type="EMBL" id="GDHF01033799">
    <property type="protein sequence ID" value="JAI18515.1"/>
    <property type="molecule type" value="Transcribed_RNA"/>
</dbReference>
<reference evidence="7" key="1">
    <citation type="submission" date="2015-06" db="EMBL/GenBank/DDBJ databases">
        <authorList>
            <person name="Hoefler B.C."/>
            <person name="Straight P.D."/>
        </authorList>
    </citation>
    <scope>NUCLEOTIDE SEQUENCE</scope>
</reference>
<protein>
    <submittedName>
        <fullName evidence="7">StAR-related lipid transfer protein 13</fullName>
    </submittedName>
</protein>
<dbReference type="Pfam" id="PF00620">
    <property type="entry name" value="RhoGAP"/>
    <property type="match status" value="1"/>
</dbReference>
<feature type="compositionally biased region" description="Polar residues" evidence="3">
    <location>
        <begin position="639"/>
        <end position="663"/>
    </location>
</feature>
<name>A0A0K8UWK8_BACLA</name>